<protein>
    <submittedName>
        <fullName evidence="12">TonB family protein</fullName>
    </submittedName>
</protein>
<dbReference type="SUPFAM" id="SSF88659">
    <property type="entry name" value="Sigma3 and sigma4 domains of RNA polymerase sigma factors"/>
    <property type="match status" value="1"/>
</dbReference>
<feature type="domain" description="TonB C-terminal" evidence="11">
    <location>
        <begin position="337"/>
        <end position="432"/>
    </location>
</feature>
<keyword evidence="13" id="KW-1185">Reference proteome</keyword>
<proteinExistence type="inferred from homology"/>
<dbReference type="InterPro" id="IPR007627">
    <property type="entry name" value="RNA_pol_sigma70_r2"/>
</dbReference>
<dbReference type="Pfam" id="PF04542">
    <property type="entry name" value="Sigma70_r2"/>
    <property type="match status" value="1"/>
</dbReference>
<dbReference type="Proteomes" id="UP000738431">
    <property type="component" value="Chromosome"/>
</dbReference>
<keyword evidence="5" id="KW-0805">Transcription regulation</keyword>
<accession>A0ABZ1C7S5</accession>
<gene>
    <name evidence="12" type="ORF">K1X11_021120</name>
</gene>
<dbReference type="PROSITE" id="PS52015">
    <property type="entry name" value="TONB_CTD"/>
    <property type="match status" value="1"/>
</dbReference>
<feature type="compositionally biased region" description="Polar residues" evidence="10">
    <location>
        <begin position="272"/>
        <end position="283"/>
    </location>
</feature>
<name>A0ABZ1C7S5_9BACT</name>
<dbReference type="PANTHER" id="PTHR43133:SF8">
    <property type="entry name" value="RNA POLYMERASE SIGMA FACTOR HI_1459-RELATED"/>
    <property type="match status" value="1"/>
</dbReference>
<keyword evidence="9" id="KW-0804">Transcription</keyword>
<sequence length="436" mass="46497">MTPETGLLTRFAENGDADAFRQWVALHVDLVYSVALRCLNGDRHPAEEVAQRVFTTAATRAAQLARHPSVAGWLFTHTRYTAAKHVRAEQRRRRRETTAVMDPTLNPTPGPDWSQLRPEIDDALAALPRTERDAIILRYFEQADYATIGAQLKLSANAARMRVDRALTKLNTLLTQRGISSTAAALGTLLGAHAVSAAPAGLATTASAAALVTVATTAASSALTSASLFAMLKAPLIATAIVAATGSLLVVHQHQPRSVTTPAPTGTDRPPTRSSEPSASTPSPRHAAPSPQPTDADYAALEEEVTSLQARLATLDRAAVTRLQQPPLTGKIFNVDELDITPRPTRQATPDYPAALRKQGTEGRAVISMVIDAHGAVRDLETVSTTAEPFAEAALAAVSQWQFEPGRVAGAPVNSRLQVPVVFSLSPNSPPLHDWF</sequence>
<evidence type="ECO:0000259" key="11">
    <source>
        <dbReference type="PROSITE" id="PS52015"/>
    </source>
</evidence>
<evidence type="ECO:0000256" key="5">
    <source>
        <dbReference type="ARBA" id="ARBA00023015"/>
    </source>
</evidence>
<dbReference type="InterPro" id="IPR037682">
    <property type="entry name" value="TonB_C"/>
</dbReference>
<comment type="subcellular location">
    <subcellularLocation>
        <location evidence="1">Membrane</location>
        <topology evidence="1">Single-pass membrane protein</topology>
    </subcellularLocation>
</comment>
<evidence type="ECO:0000256" key="4">
    <source>
        <dbReference type="ARBA" id="ARBA00022989"/>
    </source>
</evidence>
<dbReference type="InterPro" id="IPR013324">
    <property type="entry name" value="RNA_pol_sigma_r3/r4-like"/>
</dbReference>
<dbReference type="InterPro" id="IPR036388">
    <property type="entry name" value="WH-like_DNA-bd_sf"/>
</dbReference>
<dbReference type="PANTHER" id="PTHR43133">
    <property type="entry name" value="RNA POLYMERASE ECF-TYPE SIGMA FACTO"/>
    <property type="match status" value="1"/>
</dbReference>
<dbReference type="InterPro" id="IPR006260">
    <property type="entry name" value="TonB/TolA_C"/>
</dbReference>
<dbReference type="InterPro" id="IPR014284">
    <property type="entry name" value="RNA_pol_sigma-70_dom"/>
</dbReference>
<keyword evidence="3" id="KW-0812">Transmembrane</keyword>
<keyword evidence="6" id="KW-0731">Sigma factor</keyword>
<evidence type="ECO:0000256" key="6">
    <source>
        <dbReference type="ARBA" id="ARBA00023082"/>
    </source>
</evidence>
<dbReference type="Pfam" id="PF03544">
    <property type="entry name" value="TonB_C"/>
    <property type="match status" value="1"/>
</dbReference>
<evidence type="ECO:0000313" key="12">
    <source>
        <dbReference type="EMBL" id="WRQ87323.1"/>
    </source>
</evidence>
<feature type="compositionally biased region" description="Basic residues" evidence="10">
    <location>
        <begin position="85"/>
        <end position="95"/>
    </location>
</feature>
<dbReference type="SUPFAM" id="SSF74653">
    <property type="entry name" value="TolA/TonB C-terminal domain"/>
    <property type="match status" value="1"/>
</dbReference>
<dbReference type="RefSeq" id="WP_221029264.1">
    <property type="nucleotide sequence ID" value="NZ_CP139781.1"/>
</dbReference>
<evidence type="ECO:0000256" key="2">
    <source>
        <dbReference type="ARBA" id="ARBA00010641"/>
    </source>
</evidence>
<dbReference type="NCBIfam" id="TIGR01352">
    <property type="entry name" value="tonB_Cterm"/>
    <property type="match status" value="1"/>
</dbReference>
<dbReference type="EMBL" id="CP139781">
    <property type="protein sequence ID" value="WRQ87323.1"/>
    <property type="molecule type" value="Genomic_DNA"/>
</dbReference>
<keyword evidence="4" id="KW-1133">Transmembrane helix</keyword>
<evidence type="ECO:0000256" key="9">
    <source>
        <dbReference type="ARBA" id="ARBA00023163"/>
    </source>
</evidence>
<organism evidence="12 13">
    <name type="scientific">Actomonas aquatica</name>
    <dbReference type="NCBI Taxonomy" id="2866162"/>
    <lineage>
        <taxon>Bacteria</taxon>
        <taxon>Pseudomonadati</taxon>
        <taxon>Verrucomicrobiota</taxon>
        <taxon>Opitutia</taxon>
        <taxon>Opitutales</taxon>
        <taxon>Opitutaceae</taxon>
        <taxon>Actomonas</taxon>
    </lineage>
</organism>
<dbReference type="InterPro" id="IPR013249">
    <property type="entry name" value="RNA_pol_sigma70_r4_t2"/>
</dbReference>
<keyword evidence="7" id="KW-0238">DNA-binding</keyword>
<dbReference type="SUPFAM" id="SSF88946">
    <property type="entry name" value="Sigma2 domain of RNA polymerase sigma factors"/>
    <property type="match status" value="1"/>
</dbReference>
<evidence type="ECO:0000256" key="3">
    <source>
        <dbReference type="ARBA" id="ARBA00022692"/>
    </source>
</evidence>
<evidence type="ECO:0000256" key="1">
    <source>
        <dbReference type="ARBA" id="ARBA00004167"/>
    </source>
</evidence>
<feature type="region of interest" description="Disordered" evidence="10">
    <location>
        <begin position="253"/>
        <end position="294"/>
    </location>
</feature>
<dbReference type="Pfam" id="PF08281">
    <property type="entry name" value="Sigma70_r4_2"/>
    <property type="match status" value="1"/>
</dbReference>
<evidence type="ECO:0000256" key="8">
    <source>
        <dbReference type="ARBA" id="ARBA00023136"/>
    </source>
</evidence>
<dbReference type="Gene3D" id="1.10.1740.10">
    <property type="match status" value="1"/>
</dbReference>
<keyword evidence="8" id="KW-0472">Membrane</keyword>
<dbReference type="CDD" id="cd06171">
    <property type="entry name" value="Sigma70_r4"/>
    <property type="match status" value="1"/>
</dbReference>
<evidence type="ECO:0000256" key="7">
    <source>
        <dbReference type="ARBA" id="ARBA00023125"/>
    </source>
</evidence>
<dbReference type="Gene3D" id="3.30.1150.10">
    <property type="match status" value="1"/>
</dbReference>
<dbReference type="InterPro" id="IPR039425">
    <property type="entry name" value="RNA_pol_sigma-70-like"/>
</dbReference>
<reference evidence="12 13" key="1">
    <citation type="submission" date="2021-08" db="EMBL/GenBank/DDBJ databases">
        <authorList>
            <person name="Zhang D."/>
            <person name="Zhang A."/>
            <person name="Wang L."/>
        </authorList>
    </citation>
    <scope>NUCLEOTIDE SEQUENCE [LARGE SCALE GENOMIC DNA]</scope>
    <source>
        <strain evidence="12 13">WL0086</strain>
    </source>
</reference>
<evidence type="ECO:0000313" key="13">
    <source>
        <dbReference type="Proteomes" id="UP000738431"/>
    </source>
</evidence>
<comment type="similarity">
    <text evidence="2">Belongs to the sigma-70 factor family. ECF subfamily.</text>
</comment>
<reference evidence="12 13" key="2">
    <citation type="submission" date="2023-12" db="EMBL/GenBank/DDBJ databases">
        <title>Description of an unclassified Opitutus bacterium of Verrucomicrobiota.</title>
        <authorList>
            <person name="Zhang D.-F."/>
        </authorList>
    </citation>
    <scope>NUCLEOTIDE SEQUENCE [LARGE SCALE GENOMIC DNA]</scope>
    <source>
        <strain evidence="12 13">WL0086</strain>
    </source>
</reference>
<dbReference type="Gene3D" id="1.10.10.10">
    <property type="entry name" value="Winged helix-like DNA-binding domain superfamily/Winged helix DNA-binding domain"/>
    <property type="match status" value="1"/>
</dbReference>
<evidence type="ECO:0000256" key="10">
    <source>
        <dbReference type="SAM" id="MobiDB-lite"/>
    </source>
</evidence>
<feature type="region of interest" description="Disordered" evidence="10">
    <location>
        <begin position="85"/>
        <end position="114"/>
    </location>
</feature>
<dbReference type="NCBIfam" id="TIGR02937">
    <property type="entry name" value="sigma70-ECF"/>
    <property type="match status" value="1"/>
</dbReference>
<dbReference type="InterPro" id="IPR013325">
    <property type="entry name" value="RNA_pol_sigma_r2"/>
</dbReference>